<proteinExistence type="predicted"/>
<dbReference type="OrthoDB" id="2555519at2759"/>
<sequence>MAQSGAQPGKRRVMGRMDIGSSDSPSSTLTPSATRPRMLRTAPGSAASSSFSTPTATSARTPTMSGRAKVDMSAYASSPSIASTPTAAGNSAMSPPLTRNASYTSARAHGITSPSIGGASASGPVARPSTSAGVAVRASSIISSPESRGEDQSFVSLRSHKARGHNRSIDLGSHASLPPSPSLSGRPDATLSNGPTSFRAPLPRAQTVINVRASAAPTPPVRNQARAFGLPVRADALGQRSRTPSPSNLEPGRFPDRSGQSLAPAYESPQELHEASGPTTASSSLSTSPRFLEAPLREGGAPLLRRRSSLASATSSTAQRSSPAVGDAKGAATSSTVGRSHARSNSAFQRPSIPKPIATSQPAFASSSGPASPRTSAPPPLLNRASFASSVGSSHDANSGLRSPTSEVSSISAAVLAEAEGARNNRKLLDLEITNKSLMAINAALEATKLKQAREIRELKRRLREGRGATMGPDEIAAQLASSLSDDDDEGDYFEDADDDGEEDAELEAAHQRCKTLIDSMVSRARQAILSKYVHEDAGLGGKVLHPLELEQMRREAEGERADEQDEEADLEGEGEGVGDVTDQTYGDVSAMSSRATTPQHPTHAGEDGDGGGVEADTRPNTSGEADDADDADESRDGSDASRDESLSQTTPEIEVDSSFVSEDDEGAGASPGKGLHGMTRTFPLESSPSRPAAVEQGHGDVSID</sequence>
<feature type="compositionally biased region" description="Low complexity" evidence="1">
    <location>
        <begin position="73"/>
        <end position="88"/>
    </location>
</feature>
<feature type="compositionally biased region" description="Basic and acidic residues" evidence="1">
    <location>
        <begin position="635"/>
        <end position="646"/>
    </location>
</feature>
<name>A0A5C3F9K2_9BASI</name>
<dbReference type="PANTHER" id="PTHR38701:SF1">
    <property type="entry name" value="UP-REGULATED DURING SEPTATION PROTEIN 1 DOMAIN-CONTAINING PROTEIN"/>
    <property type="match status" value="1"/>
</dbReference>
<reference evidence="2 3" key="1">
    <citation type="submission" date="2018-03" db="EMBL/GenBank/DDBJ databases">
        <authorList>
            <person name="Guldener U."/>
        </authorList>
    </citation>
    <scope>NUCLEOTIDE SEQUENCE [LARGE SCALE GENOMIC DNA]</scope>
    <source>
        <strain evidence="2 3">DAOM196992</strain>
    </source>
</reference>
<feature type="region of interest" description="Disordered" evidence="1">
    <location>
        <begin position="555"/>
        <end position="705"/>
    </location>
</feature>
<feature type="compositionally biased region" description="Acidic residues" evidence="1">
    <location>
        <begin position="625"/>
        <end position="634"/>
    </location>
</feature>
<protein>
    <submittedName>
        <fullName evidence="2">Uncharacterized protein</fullName>
    </submittedName>
</protein>
<feature type="compositionally biased region" description="Low complexity" evidence="1">
    <location>
        <begin position="110"/>
        <end position="124"/>
    </location>
</feature>
<gene>
    <name evidence="2" type="ORF">PSFLO_06615</name>
</gene>
<feature type="compositionally biased region" description="Low complexity" evidence="1">
    <location>
        <begin position="275"/>
        <end position="289"/>
    </location>
</feature>
<dbReference type="EMBL" id="OOIP01000025">
    <property type="protein sequence ID" value="SPO41133.1"/>
    <property type="molecule type" value="Genomic_DNA"/>
</dbReference>
<feature type="compositionally biased region" description="Polar residues" evidence="1">
    <location>
        <begin position="386"/>
        <end position="407"/>
    </location>
</feature>
<feature type="compositionally biased region" description="Polar residues" evidence="1">
    <location>
        <begin position="332"/>
        <end position="349"/>
    </location>
</feature>
<feature type="compositionally biased region" description="Low complexity" evidence="1">
    <location>
        <begin position="309"/>
        <end position="324"/>
    </location>
</feature>
<feature type="compositionally biased region" description="Low complexity" evidence="1">
    <location>
        <begin position="21"/>
        <end position="63"/>
    </location>
</feature>
<feature type="compositionally biased region" description="Acidic residues" evidence="1">
    <location>
        <begin position="563"/>
        <end position="577"/>
    </location>
</feature>
<accession>A0A5C3F9K2</accession>
<feature type="compositionally biased region" description="Polar residues" evidence="1">
    <location>
        <begin position="582"/>
        <end position="601"/>
    </location>
</feature>
<keyword evidence="3" id="KW-1185">Reference proteome</keyword>
<feature type="compositionally biased region" description="Low complexity" evidence="1">
    <location>
        <begin position="360"/>
        <end position="373"/>
    </location>
</feature>
<dbReference type="Proteomes" id="UP000323386">
    <property type="component" value="Unassembled WGS sequence"/>
</dbReference>
<dbReference type="PANTHER" id="PTHR38701">
    <property type="entry name" value="CHROMOSOME 8, WHOLE GENOME SHOTGUN SEQUENCE"/>
    <property type="match status" value="1"/>
</dbReference>
<evidence type="ECO:0000313" key="3">
    <source>
        <dbReference type="Proteomes" id="UP000323386"/>
    </source>
</evidence>
<evidence type="ECO:0000313" key="2">
    <source>
        <dbReference type="EMBL" id="SPO41133.1"/>
    </source>
</evidence>
<dbReference type="AlphaFoldDB" id="A0A5C3F9K2"/>
<evidence type="ECO:0000256" key="1">
    <source>
        <dbReference type="SAM" id="MobiDB-lite"/>
    </source>
</evidence>
<feature type="region of interest" description="Disordered" evidence="1">
    <location>
        <begin position="1"/>
        <end position="407"/>
    </location>
</feature>
<feature type="compositionally biased region" description="Polar residues" evidence="1">
    <location>
        <begin position="89"/>
        <end position="105"/>
    </location>
</feature>
<organism evidence="2 3">
    <name type="scientific">Pseudozyma flocculosa</name>
    <dbReference type="NCBI Taxonomy" id="84751"/>
    <lineage>
        <taxon>Eukaryota</taxon>
        <taxon>Fungi</taxon>
        <taxon>Dikarya</taxon>
        <taxon>Basidiomycota</taxon>
        <taxon>Ustilaginomycotina</taxon>
        <taxon>Ustilaginomycetes</taxon>
        <taxon>Ustilaginales</taxon>
        <taxon>Ustilaginaceae</taxon>
        <taxon>Pseudozyma</taxon>
    </lineage>
</organism>